<name>A0AAV1AUA4_VICFA</name>
<dbReference type="InterPro" id="IPR055296">
    <property type="entry name" value="SRL2-like"/>
</dbReference>
<sequence>MLRINNTGSFHELIVRSFQLAFSLWNISLKEGPLPPSRRRSLYTLAVSMIMFSSKSYNIAPIVQSTKAVLTERKVDPFLHLVEDKLQAVSFAPDNLTISYGSKEDDERATHTLLELFSSVHQMQECFASEIIRSLDIFSKAELLSIREKLLEEFSPDDTCKIGTQLTTNIPRKDSSIVDDDFIYELFESQLKQTPRLSTEVPDLLSANQLLELVLDPSHPAGRISVTAFDTPYKDMADNCEVLMMGKHNVSRLMSTANQTQEISANSTLPTHDNELKNTDSSSHEDPLKVDKEDKVDNFFFDDNTFVELYQPTSTPAPLFCGADYQNQPHFFQLPTASPFDNFLKAAGC</sequence>
<organism evidence="2 3">
    <name type="scientific">Vicia faba</name>
    <name type="common">Broad bean</name>
    <name type="synonym">Faba vulgaris</name>
    <dbReference type="NCBI Taxonomy" id="3906"/>
    <lineage>
        <taxon>Eukaryota</taxon>
        <taxon>Viridiplantae</taxon>
        <taxon>Streptophyta</taxon>
        <taxon>Embryophyta</taxon>
        <taxon>Tracheophyta</taxon>
        <taxon>Spermatophyta</taxon>
        <taxon>Magnoliopsida</taxon>
        <taxon>eudicotyledons</taxon>
        <taxon>Gunneridae</taxon>
        <taxon>Pentapetalae</taxon>
        <taxon>rosids</taxon>
        <taxon>fabids</taxon>
        <taxon>Fabales</taxon>
        <taxon>Fabaceae</taxon>
        <taxon>Papilionoideae</taxon>
        <taxon>50 kb inversion clade</taxon>
        <taxon>NPAAA clade</taxon>
        <taxon>Hologalegina</taxon>
        <taxon>IRL clade</taxon>
        <taxon>Fabeae</taxon>
        <taxon>Vicia</taxon>
    </lineage>
</organism>
<dbReference type="AlphaFoldDB" id="A0AAV1AUA4"/>
<dbReference type="PANTHER" id="PTHR46087:SF9">
    <property type="entry name" value="ARM REPEAT SUPERFAMILY PROTEIN"/>
    <property type="match status" value="1"/>
</dbReference>
<proteinExistence type="predicted"/>
<keyword evidence="3" id="KW-1185">Reference proteome</keyword>
<protein>
    <submittedName>
        <fullName evidence="2">Uncharacterized protein</fullName>
    </submittedName>
</protein>
<dbReference type="Proteomes" id="UP001157006">
    <property type="component" value="Chromosome 5"/>
</dbReference>
<gene>
    <name evidence="2" type="ORF">VFH_V107200</name>
</gene>
<dbReference type="PANTHER" id="PTHR46087">
    <property type="entry name" value="PUTATIVE, EXPRESSED-RELATED"/>
    <property type="match status" value="1"/>
</dbReference>
<reference evidence="2 3" key="1">
    <citation type="submission" date="2023-01" db="EMBL/GenBank/DDBJ databases">
        <authorList>
            <person name="Kreplak J."/>
        </authorList>
    </citation>
    <scope>NUCLEOTIDE SEQUENCE [LARGE SCALE GENOMIC DNA]</scope>
</reference>
<feature type="region of interest" description="Disordered" evidence="1">
    <location>
        <begin position="263"/>
        <end position="289"/>
    </location>
</feature>
<evidence type="ECO:0000256" key="1">
    <source>
        <dbReference type="SAM" id="MobiDB-lite"/>
    </source>
</evidence>
<dbReference type="EMBL" id="OX451740">
    <property type="protein sequence ID" value="CAI8613975.1"/>
    <property type="molecule type" value="Genomic_DNA"/>
</dbReference>
<evidence type="ECO:0000313" key="3">
    <source>
        <dbReference type="Proteomes" id="UP001157006"/>
    </source>
</evidence>
<feature type="compositionally biased region" description="Basic and acidic residues" evidence="1">
    <location>
        <begin position="272"/>
        <end position="289"/>
    </location>
</feature>
<evidence type="ECO:0000313" key="2">
    <source>
        <dbReference type="EMBL" id="CAI8613975.1"/>
    </source>
</evidence>
<accession>A0AAV1AUA4</accession>